<evidence type="ECO:0000256" key="1">
    <source>
        <dbReference type="ARBA" id="ARBA00022670"/>
    </source>
</evidence>
<reference evidence="9 10" key="1">
    <citation type="submission" date="2020-05" db="EMBL/GenBank/DDBJ databases">
        <authorList>
            <person name="Whitworth D."/>
        </authorList>
    </citation>
    <scope>NUCLEOTIDE SEQUENCE [LARGE SCALE GENOMIC DNA]</scope>
    <source>
        <strain evidence="9 10">AM005</strain>
    </source>
</reference>
<dbReference type="PANTHER" id="PTHR22726:SF1">
    <property type="entry name" value="METALLOENDOPEPTIDASE OMA1, MITOCHONDRIAL"/>
    <property type="match status" value="1"/>
</dbReference>
<dbReference type="EMBL" id="JABFNT010000014">
    <property type="protein sequence ID" value="NOJ77941.1"/>
    <property type="molecule type" value="Genomic_DNA"/>
</dbReference>
<keyword evidence="1 6" id="KW-0645">Protease</keyword>
<keyword evidence="4 6" id="KW-0862">Zinc</keyword>
<dbReference type="Proteomes" id="UP000533080">
    <property type="component" value="Unassembled WGS sequence"/>
</dbReference>
<keyword evidence="7" id="KW-0732">Signal</keyword>
<feature type="chain" id="PRO_5030678444" evidence="7">
    <location>
        <begin position="22"/>
        <end position="328"/>
    </location>
</feature>
<evidence type="ECO:0000256" key="5">
    <source>
        <dbReference type="ARBA" id="ARBA00023049"/>
    </source>
</evidence>
<evidence type="ECO:0000259" key="8">
    <source>
        <dbReference type="Pfam" id="PF01435"/>
    </source>
</evidence>
<dbReference type="Gene3D" id="3.30.2010.10">
    <property type="entry name" value="Metalloproteases ('zincins'), catalytic domain"/>
    <property type="match status" value="1"/>
</dbReference>
<keyword evidence="3 6" id="KW-0378">Hydrolase</keyword>
<gene>
    <name evidence="9" type="ORF">HNV28_06225</name>
</gene>
<proteinExistence type="inferred from homology"/>
<evidence type="ECO:0000256" key="3">
    <source>
        <dbReference type="ARBA" id="ARBA00022801"/>
    </source>
</evidence>
<dbReference type="GO" id="GO:0016020">
    <property type="term" value="C:membrane"/>
    <property type="evidence" value="ECO:0007669"/>
    <property type="project" value="TreeGrafter"/>
</dbReference>
<dbReference type="InterPro" id="IPR051156">
    <property type="entry name" value="Mito/Outer_Membr_Metalloprot"/>
</dbReference>
<sequence>MMRTGWKVLALVGLGALTASCKGFNASSLTRGENILGKLSAASAEAKTCKKLRAAPSVQEEYALGGALAINYVRRGGGLLLDGPNDALHRYVNVVGKNLAAQSARPTLEWTFGVLQDTSQFNAMSAPGGYVFVTRKLLQGLENEGQLAGVLAHEIAHVTLKHAIHQYGDAKVKTCELVTYGEAVLSPTAVKVLSAGRDGDGTLDLDQEPGLLGHLSEKTIDLIDKGNAKEQELEADRIAVELMLSAGYTPDDYLALLAKTKDGGSTFANHPGKDERRRNILAHVQALKQPAGAFSGLATEGLRSPPLSPAFAAVRGGNNARGVAKDGK</sequence>
<keyword evidence="5 6" id="KW-0482">Metalloprotease</keyword>
<dbReference type="RefSeq" id="WP_171440391.1">
    <property type="nucleotide sequence ID" value="NZ_JABFNS010000029.1"/>
</dbReference>
<protein>
    <submittedName>
        <fullName evidence="9">M48 family metalloprotease</fullName>
    </submittedName>
</protein>
<evidence type="ECO:0000313" key="9">
    <source>
        <dbReference type="EMBL" id="NOJ77941.1"/>
    </source>
</evidence>
<dbReference type="PROSITE" id="PS51257">
    <property type="entry name" value="PROKAR_LIPOPROTEIN"/>
    <property type="match status" value="1"/>
</dbReference>
<evidence type="ECO:0000256" key="2">
    <source>
        <dbReference type="ARBA" id="ARBA00022723"/>
    </source>
</evidence>
<dbReference type="Pfam" id="PF01435">
    <property type="entry name" value="Peptidase_M48"/>
    <property type="match status" value="1"/>
</dbReference>
<comment type="caution">
    <text evidence="9">The sequence shown here is derived from an EMBL/GenBank/DDBJ whole genome shotgun (WGS) entry which is preliminary data.</text>
</comment>
<evidence type="ECO:0000256" key="4">
    <source>
        <dbReference type="ARBA" id="ARBA00022833"/>
    </source>
</evidence>
<evidence type="ECO:0000256" key="7">
    <source>
        <dbReference type="SAM" id="SignalP"/>
    </source>
</evidence>
<dbReference type="GO" id="GO:0004222">
    <property type="term" value="F:metalloendopeptidase activity"/>
    <property type="evidence" value="ECO:0007669"/>
    <property type="project" value="InterPro"/>
</dbReference>
<feature type="signal peptide" evidence="7">
    <location>
        <begin position="1"/>
        <end position="21"/>
    </location>
</feature>
<feature type="domain" description="Peptidase M48" evidence="8">
    <location>
        <begin position="89"/>
        <end position="281"/>
    </location>
</feature>
<dbReference type="PANTHER" id="PTHR22726">
    <property type="entry name" value="METALLOENDOPEPTIDASE OMA1"/>
    <property type="match status" value="1"/>
</dbReference>
<evidence type="ECO:0000313" key="10">
    <source>
        <dbReference type="Proteomes" id="UP000533080"/>
    </source>
</evidence>
<comment type="cofactor">
    <cofactor evidence="6">
        <name>Zn(2+)</name>
        <dbReference type="ChEBI" id="CHEBI:29105"/>
    </cofactor>
    <text evidence="6">Binds 1 zinc ion per subunit.</text>
</comment>
<name>A0A7Y4IET8_MYXXA</name>
<dbReference type="GO" id="GO:0051603">
    <property type="term" value="P:proteolysis involved in protein catabolic process"/>
    <property type="evidence" value="ECO:0007669"/>
    <property type="project" value="TreeGrafter"/>
</dbReference>
<dbReference type="GO" id="GO:0046872">
    <property type="term" value="F:metal ion binding"/>
    <property type="evidence" value="ECO:0007669"/>
    <property type="project" value="UniProtKB-KW"/>
</dbReference>
<organism evidence="9 10">
    <name type="scientific">Myxococcus xanthus</name>
    <dbReference type="NCBI Taxonomy" id="34"/>
    <lineage>
        <taxon>Bacteria</taxon>
        <taxon>Pseudomonadati</taxon>
        <taxon>Myxococcota</taxon>
        <taxon>Myxococcia</taxon>
        <taxon>Myxococcales</taxon>
        <taxon>Cystobacterineae</taxon>
        <taxon>Myxococcaceae</taxon>
        <taxon>Myxococcus</taxon>
    </lineage>
</organism>
<comment type="similarity">
    <text evidence="6">Belongs to the peptidase M48 family.</text>
</comment>
<dbReference type="AlphaFoldDB" id="A0A7Y4IET8"/>
<keyword evidence="2" id="KW-0479">Metal-binding</keyword>
<accession>A0A7Y4IET8</accession>
<dbReference type="InterPro" id="IPR001915">
    <property type="entry name" value="Peptidase_M48"/>
</dbReference>
<evidence type="ECO:0000256" key="6">
    <source>
        <dbReference type="RuleBase" id="RU003983"/>
    </source>
</evidence>